<gene>
    <name evidence="3" type="ORF">METZ01_LOCUS59210</name>
</gene>
<dbReference type="InterPro" id="IPR001977">
    <property type="entry name" value="Depp_CoAkinase"/>
</dbReference>
<sequence>MSILVGLTGGMGSGKSLAASYFKELGAYIIHADLLSRQLAAPHQPAWEEIIDEFGSEYLNPDKTLNKSKLAVEVFQNDKKRNALEGILHPRVIAEEQKIYSDRQRIDPEAIVIIESALLIESQNYKNVDKVIVVQSTQELQIQRVVNRDGNSSISVKNRLKSQMPLEEKLNYADYVLYNISGRDQLKSQAQRLYSELKDLAEGIKT</sequence>
<protein>
    <recommendedName>
        <fullName evidence="4">Dephospho-CoA kinase</fullName>
    </recommendedName>
</protein>
<dbReference type="GO" id="GO:0005524">
    <property type="term" value="F:ATP binding"/>
    <property type="evidence" value="ECO:0007669"/>
    <property type="project" value="UniProtKB-KW"/>
</dbReference>
<dbReference type="CDD" id="cd02022">
    <property type="entry name" value="DPCK"/>
    <property type="match status" value="1"/>
</dbReference>
<dbReference type="Gene3D" id="3.40.50.300">
    <property type="entry name" value="P-loop containing nucleotide triphosphate hydrolases"/>
    <property type="match status" value="1"/>
</dbReference>
<dbReference type="GO" id="GO:0004140">
    <property type="term" value="F:dephospho-CoA kinase activity"/>
    <property type="evidence" value="ECO:0007669"/>
    <property type="project" value="InterPro"/>
</dbReference>
<keyword evidence="1" id="KW-0547">Nucleotide-binding</keyword>
<accession>A0A381SQU7</accession>
<evidence type="ECO:0000313" key="3">
    <source>
        <dbReference type="EMBL" id="SVA06356.1"/>
    </source>
</evidence>
<dbReference type="PANTHER" id="PTHR10695">
    <property type="entry name" value="DEPHOSPHO-COA KINASE-RELATED"/>
    <property type="match status" value="1"/>
</dbReference>
<dbReference type="PROSITE" id="PS51219">
    <property type="entry name" value="DPCK"/>
    <property type="match status" value="1"/>
</dbReference>
<keyword evidence="2" id="KW-0067">ATP-binding</keyword>
<dbReference type="PANTHER" id="PTHR10695:SF46">
    <property type="entry name" value="BIFUNCTIONAL COENZYME A SYNTHASE-RELATED"/>
    <property type="match status" value="1"/>
</dbReference>
<evidence type="ECO:0008006" key="4">
    <source>
        <dbReference type="Google" id="ProtNLM"/>
    </source>
</evidence>
<dbReference type="GO" id="GO:0015937">
    <property type="term" value="P:coenzyme A biosynthetic process"/>
    <property type="evidence" value="ECO:0007669"/>
    <property type="project" value="InterPro"/>
</dbReference>
<dbReference type="Pfam" id="PF01121">
    <property type="entry name" value="CoaE"/>
    <property type="match status" value="1"/>
</dbReference>
<evidence type="ECO:0000256" key="2">
    <source>
        <dbReference type="ARBA" id="ARBA00022840"/>
    </source>
</evidence>
<evidence type="ECO:0000256" key="1">
    <source>
        <dbReference type="ARBA" id="ARBA00022741"/>
    </source>
</evidence>
<dbReference type="InterPro" id="IPR027417">
    <property type="entry name" value="P-loop_NTPase"/>
</dbReference>
<name>A0A381SQU7_9ZZZZ</name>
<dbReference type="HAMAP" id="MF_00376">
    <property type="entry name" value="Dephospho_CoA_kinase"/>
    <property type="match status" value="1"/>
</dbReference>
<dbReference type="SUPFAM" id="SSF52540">
    <property type="entry name" value="P-loop containing nucleoside triphosphate hydrolases"/>
    <property type="match status" value="1"/>
</dbReference>
<organism evidence="3">
    <name type="scientific">marine metagenome</name>
    <dbReference type="NCBI Taxonomy" id="408172"/>
    <lineage>
        <taxon>unclassified sequences</taxon>
        <taxon>metagenomes</taxon>
        <taxon>ecological metagenomes</taxon>
    </lineage>
</organism>
<reference evidence="3" key="1">
    <citation type="submission" date="2018-05" db="EMBL/GenBank/DDBJ databases">
        <authorList>
            <person name="Lanie J.A."/>
            <person name="Ng W.-L."/>
            <person name="Kazmierczak K.M."/>
            <person name="Andrzejewski T.M."/>
            <person name="Davidsen T.M."/>
            <person name="Wayne K.J."/>
            <person name="Tettelin H."/>
            <person name="Glass J.I."/>
            <person name="Rusch D."/>
            <person name="Podicherti R."/>
            <person name="Tsui H.-C.T."/>
            <person name="Winkler M.E."/>
        </authorList>
    </citation>
    <scope>NUCLEOTIDE SEQUENCE</scope>
</reference>
<dbReference type="EMBL" id="UINC01003441">
    <property type="protein sequence ID" value="SVA06356.1"/>
    <property type="molecule type" value="Genomic_DNA"/>
</dbReference>
<proteinExistence type="inferred from homology"/>
<dbReference type="AlphaFoldDB" id="A0A381SQU7"/>
<dbReference type="NCBIfam" id="TIGR00152">
    <property type="entry name" value="dephospho-CoA kinase"/>
    <property type="match status" value="1"/>
</dbReference>